<dbReference type="OrthoDB" id="1122768at2"/>
<organism evidence="2 3">
    <name type="scientific">Winogradskyella jejuensis</name>
    <dbReference type="NCBI Taxonomy" id="1089305"/>
    <lineage>
        <taxon>Bacteria</taxon>
        <taxon>Pseudomonadati</taxon>
        <taxon>Bacteroidota</taxon>
        <taxon>Flavobacteriia</taxon>
        <taxon>Flavobacteriales</taxon>
        <taxon>Flavobacteriaceae</taxon>
        <taxon>Winogradskyella</taxon>
    </lineage>
</organism>
<accession>A0A1M5SX98</accession>
<gene>
    <name evidence="2" type="ORF">SAMN05444148_1992</name>
</gene>
<dbReference type="STRING" id="1089305.SAMN05444148_1992"/>
<protein>
    <recommendedName>
        <fullName evidence="4">DUF4199 domain-containing protein</fullName>
    </recommendedName>
</protein>
<feature type="transmembrane region" description="Helical" evidence="1">
    <location>
        <begin position="42"/>
        <end position="61"/>
    </location>
</feature>
<keyword evidence="1" id="KW-0812">Transmembrane</keyword>
<dbReference type="EMBL" id="FQWS01000002">
    <property type="protein sequence ID" value="SHH42743.1"/>
    <property type="molecule type" value="Genomic_DNA"/>
</dbReference>
<keyword evidence="3" id="KW-1185">Reference proteome</keyword>
<feature type="transmembrane region" description="Helical" evidence="1">
    <location>
        <begin position="73"/>
        <end position="96"/>
    </location>
</feature>
<proteinExistence type="predicted"/>
<evidence type="ECO:0000313" key="2">
    <source>
        <dbReference type="EMBL" id="SHH42743.1"/>
    </source>
</evidence>
<name>A0A1M5SX98_9FLAO</name>
<dbReference type="Proteomes" id="UP000184522">
    <property type="component" value="Unassembled WGS sequence"/>
</dbReference>
<reference evidence="3" key="1">
    <citation type="submission" date="2016-11" db="EMBL/GenBank/DDBJ databases">
        <authorList>
            <person name="Varghese N."/>
            <person name="Submissions S."/>
        </authorList>
    </citation>
    <scope>NUCLEOTIDE SEQUENCE [LARGE SCALE GENOMIC DNA]</scope>
    <source>
        <strain evidence="3">DSM 25330</strain>
    </source>
</reference>
<dbReference type="InterPro" id="IPR025250">
    <property type="entry name" value="DUF4199"/>
</dbReference>
<keyword evidence="1" id="KW-0472">Membrane</keyword>
<dbReference type="AlphaFoldDB" id="A0A1M5SX98"/>
<dbReference type="Pfam" id="PF13858">
    <property type="entry name" value="DUF4199"/>
    <property type="match status" value="1"/>
</dbReference>
<evidence type="ECO:0000313" key="3">
    <source>
        <dbReference type="Proteomes" id="UP000184522"/>
    </source>
</evidence>
<evidence type="ECO:0000256" key="1">
    <source>
        <dbReference type="SAM" id="Phobius"/>
    </source>
</evidence>
<evidence type="ECO:0008006" key="4">
    <source>
        <dbReference type="Google" id="ProtNLM"/>
    </source>
</evidence>
<feature type="transmembrane region" description="Helical" evidence="1">
    <location>
        <begin position="9"/>
        <end position="30"/>
    </location>
</feature>
<sequence length="174" mass="19244">MEKSTSKKIAINFGIISGLIGVAIGIIKYLMNWHLEQHTIEIFLGIAITVTILVLAFNQFKKSNGGFMSLGQALKLGMGIILISSIITIIFGYILMNVIEPDMVAQMQEVQMEKMIEQNPNLTQEQIDMSKAWSDKFSSPAVIAAMQLFIGLFFGFIITLITGLVMKRNNPAVS</sequence>
<dbReference type="RefSeq" id="WP_083573366.1">
    <property type="nucleotide sequence ID" value="NZ_FQWS01000002.1"/>
</dbReference>
<feature type="transmembrane region" description="Helical" evidence="1">
    <location>
        <begin position="141"/>
        <end position="166"/>
    </location>
</feature>
<keyword evidence="1" id="KW-1133">Transmembrane helix</keyword>